<evidence type="ECO:0000259" key="1">
    <source>
        <dbReference type="Pfam" id="PF01266"/>
    </source>
</evidence>
<dbReference type="Pfam" id="PF01266">
    <property type="entry name" value="DAO"/>
    <property type="match status" value="1"/>
</dbReference>
<evidence type="ECO:0000313" key="3">
    <source>
        <dbReference type="EMBL" id="CAD9715842.1"/>
    </source>
</evidence>
<dbReference type="Proteomes" id="UP000316726">
    <property type="component" value="Chromosome 19"/>
</dbReference>
<dbReference type="PANTHER" id="PTHR13847:SF150">
    <property type="entry name" value="OXIDOREDUCTASE TDA3-RELATED"/>
    <property type="match status" value="1"/>
</dbReference>
<dbReference type="Gene3D" id="3.30.9.10">
    <property type="entry name" value="D-Amino Acid Oxidase, subunit A, domain 2"/>
    <property type="match status" value="2"/>
</dbReference>
<proteinExistence type="predicted"/>
<dbReference type="OrthoDB" id="498204at2759"/>
<reference evidence="2" key="2">
    <citation type="submission" date="2021-01" db="EMBL/GenBank/DDBJ databases">
        <authorList>
            <person name="Corre E."/>
            <person name="Pelletier E."/>
            <person name="Niang G."/>
            <person name="Scheremetjew M."/>
            <person name="Finn R."/>
            <person name="Kale V."/>
            <person name="Holt S."/>
            <person name="Cochrane G."/>
            <person name="Meng A."/>
            <person name="Brown T."/>
            <person name="Cohen L."/>
        </authorList>
    </citation>
    <scope>NUCLEOTIDE SEQUENCE</scope>
    <source>
        <strain evidence="2">CCMP1205</strain>
    </source>
</reference>
<evidence type="ECO:0000313" key="2">
    <source>
        <dbReference type="EMBL" id="CAD9715840.1"/>
    </source>
</evidence>
<sequence length="416" mass="44373">MRSTKAVVVMSKAGEGVPRQRHVVILGGGIQGTSAAYQLAKRGCGCTIVELEGIGSAASGKAGGFLARDWGDGPTSALHTESFRMHKELAEELGLETFREIDTLSVASGRGQKGLGMRSWLDGDIAQAKLLDSNTAQVTPLEITTKLAEAAQEKGCEVVLGRAKGIKFSEVGEDLKAEAVRVELADGKGEELIRCTDVLVAMGVWSTLVAPWFGLPDESWPITGIKSTHVIWRNSGGKREAVVREPAALFCSQEQNGTHLELYPRSNGDLYACGIGGSDYVEDRNRLAEGGDCGTPSSVRADMSRVAAATESAGKLSSLLKEAPEHVGACMRPCPPDALPFMGKIDGCCNAFLSSGHNCWGICWAPVCGLLMAELILDGQTSSIDLRPFSPSRFLPRAQRGKRGRKKVDLDVGEQW</sequence>
<keyword evidence="5" id="KW-1185">Reference proteome</keyword>
<dbReference type="Gene3D" id="3.50.50.60">
    <property type="entry name" value="FAD/NAD(P)-binding domain"/>
    <property type="match status" value="2"/>
</dbReference>
<dbReference type="PANTHER" id="PTHR13847">
    <property type="entry name" value="SARCOSINE DEHYDROGENASE-RELATED"/>
    <property type="match status" value="1"/>
</dbReference>
<dbReference type="GO" id="GO:0005737">
    <property type="term" value="C:cytoplasm"/>
    <property type="evidence" value="ECO:0007669"/>
    <property type="project" value="TreeGrafter"/>
</dbReference>
<organism evidence="4 5">
    <name type="scientific">Chloropicon primus</name>
    <dbReference type="NCBI Taxonomy" id="1764295"/>
    <lineage>
        <taxon>Eukaryota</taxon>
        <taxon>Viridiplantae</taxon>
        <taxon>Chlorophyta</taxon>
        <taxon>Chloropicophyceae</taxon>
        <taxon>Chloropicales</taxon>
        <taxon>Chloropicaceae</taxon>
        <taxon>Chloropicon</taxon>
    </lineage>
</organism>
<dbReference type="EMBL" id="CP031052">
    <property type="protein sequence ID" value="QDZ25895.1"/>
    <property type="molecule type" value="Genomic_DNA"/>
</dbReference>
<evidence type="ECO:0000313" key="4">
    <source>
        <dbReference type="EMBL" id="QDZ25895.1"/>
    </source>
</evidence>
<dbReference type="AlphaFoldDB" id="A0A5B8N203"/>
<dbReference type="EMBL" id="HBHL01007280">
    <property type="protein sequence ID" value="CAD9715840.1"/>
    <property type="molecule type" value="Transcribed_RNA"/>
</dbReference>
<protein>
    <submittedName>
        <fullName evidence="4">FAD-dependent oxidoreductase</fullName>
    </submittedName>
</protein>
<name>A0A5B8N203_9CHLO</name>
<dbReference type="InterPro" id="IPR006076">
    <property type="entry name" value="FAD-dep_OxRdtase"/>
</dbReference>
<dbReference type="STRING" id="1764295.A0A5B8N203"/>
<feature type="domain" description="FAD dependent oxidoreductase" evidence="1">
    <location>
        <begin position="22"/>
        <end position="375"/>
    </location>
</feature>
<dbReference type="InterPro" id="IPR036188">
    <property type="entry name" value="FAD/NAD-bd_sf"/>
</dbReference>
<gene>
    <name evidence="4" type="ORF">A3770_19p84130</name>
    <name evidence="2" type="ORF">CPRI1469_LOCUS4696</name>
    <name evidence="3" type="ORF">CPRI1469_LOCUS4698</name>
</gene>
<dbReference type="SUPFAM" id="SSF51905">
    <property type="entry name" value="FAD/NAD(P)-binding domain"/>
    <property type="match status" value="1"/>
</dbReference>
<reference evidence="4 5" key="1">
    <citation type="submission" date="2018-07" db="EMBL/GenBank/DDBJ databases">
        <title>The complete nuclear genome of the prasinophyte Chloropicon primus (CCMP1205).</title>
        <authorList>
            <person name="Pombert J.-F."/>
            <person name="Otis C."/>
            <person name="Turmel M."/>
            <person name="Lemieux C."/>
        </authorList>
    </citation>
    <scope>NUCLEOTIDE SEQUENCE [LARGE SCALE GENOMIC DNA]</scope>
    <source>
        <strain evidence="4 5">CCMP1205</strain>
    </source>
</reference>
<evidence type="ECO:0000313" key="5">
    <source>
        <dbReference type="Proteomes" id="UP000316726"/>
    </source>
</evidence>
<accession>A0A5B8N203</accession>
<dbReference type="EMBL" id="HBHL01007282">
    <property type="protein sequence ID" value="CAD9715842.1"/>
    <property type="molecule type" value="Transcribed_RNA"/>
</dbReference>